<organism evidence="5 6">
    <name type="scientific">Dongia rigui</name>
    <dbReference type="NCBI Taxonomy" id="940149"/>
    <lineage>
        <taxon>Bacteria</taxon>
        <taxon>Pseudomonadati</taxon>
        <taxon>Pseudomonadota</taxon>
        <taxon>Alphaproteobacteria</taxon>
        <taxon>Rhodospirillales</taxon>
        <taxon>Dongiaceae</taxon>
        <taxon>Dongia</taxon>
    </lineage>
</organism>
<dbReference type="PRINTS" id="PR00032">
    <property type="entry name" value="HTHARAC"/>
</dbReference>
<dbReference type="Pfam" id="PF12833">
    <property type="entry name" value="HTH_18"/>
    <property type="match status" value="1"/>
</dbReference>
<sequence>MDPLSDLLALLRPRNYMSAGFDAGPSWSVHFPDQTGTIKTGALIAGFCWLAVETVAEPVRLAPGDCFLLPRGLPFTLSSDLTLTPTPARELLPSPSHGRILTIDGGGETLMVSSRFALDGPQAEMLLGLLPPIVHIRPDAGRGNGEAALRGAIERTMQELRDPQPGSTLVMQHLAHMMLIEALRLHLAQASAESGWLAGLAHRQIGAALRAMHDDPAQRWTLEALAAKAAMSRSTFALKFKETVGMPAMDYLTRWRMLLAGDRLMHSGQSVASIALGLGYESEAAFATAFKREMGLTPRAYGKQRLTAAQ</sequence>
<evidence type="ECO:0000256" key="1">
    <source>
        <dbReference type="ARBA" id="ARBA00023015"/>
    </source>
</evidence>
<evidence type="ECO:0000259" key="4">
    <source>
        <dbReference type="PROSITE" id="PS01124"/>
    </source>
</evidence>
<evidence type="ECO:0000256" key="2">
    <source>
        <dbReference type="ARBA" id="ARBA00023125"/>
    </source>
</evidence>
<dbReference type="Gene3D" id="1.10.10.60">
    <property type="entry name" value="Homeodomain-like"/>
    <property type="match status" value="2"/>
</dbReference>
<dbReference type="InterPro" id="IPR018060">
    <property type="entry name" value="HTH_AraC"/>
</dbReference>
<evidence type="ECO:0000313" key="6">
    <source>
        <dbReference type="Proteomes" id="UP001271769"/>
    </source>
</evidence>
<reference evidence="5 6" key="1">
    <citation type="journal article" date="2013" name="Antonie Van Leeuwenhoek">
        <title>Dongia rigui sp. nov., isolated from freshwater of a large wetland in Korea.</title>
        <authorList>
            <person name="Baik K.S."/>
            <person name="Hwang Y.M."/>
            <person name="Choi J.S."/>
            <person name="Kwon J."/>
            <person name="Seong C.N."/>
        </authorList>
    </citation>
    <scope>NUCLEOTIDE SEQUENCE [LARGE SCALE GENOMIC DNA]</scope>
    <source>
        <strain evidence="5 6">04SU4-P</strain>
    </source>
</reference>
<keyword evidence="2" id="KW-0238">DNA-binding</keyword>
<keyword evidence="6" id="KW-1185">Reference proteome</keyword>
<dbReference type="PANTHER" id="PTHR46796">
    <property type="entry name" value="HTH-TYPE TRANSCRIPTIONAL ACTIVATOR RHAS-RELATED"/>
    <property type="match status" value="1"/>
</dbReference>
<dbReference type="InterPro" id="IPR009057">
    <property type="entry name" value="Homeodomain-like_sf"/>
</dbReference>
<gene>
    <name evidence="5" type="ORF">SMD31_06600</name>
</gene>
<dbReference type="Pfam" id="PF12852">
    <property type="entry name" value="Cupin_6"/>
    <property type="match status" value="1"/>
</dbReference>
<dbReference type="Proteomes" id="UP001271769">
    <property type="component" value="Unassembled WGS sequence"/>
</dbReference>
<dbReference type="PANTHER" id="PTHR46796:SF7">
    <property type="entry name" value="ARAC FAMILY TRANSCRIPTIONAL REGULATOR"/>
    <property type="match status" value="1"/>
</dbReference>
<keyword evidence="1" id="KW-0805">Transcription regulation</keyword>
<dbReference type="PROSITE" id="PS01124">
    <property type="entry name" value="HTH_ARAC_FAMILY_2"/>
    <property type="match status" value="1"/>
</dbReference>
<name>A0ABU5DWA1_9PROT</name>
<dbReference type="InterPro" id="IPR020449">
    <property type="entry name" value="Tscrpt_reg_AraC-type_HTH"/>
</dbReference>
<dbReference type="InterPro" id="IPR032783">
    <property type="entry name" value="AraC_lig"/>
</dbReference>
<dbReference type="InterPro" id="IPR050204">
    <property type="entry name" value="AraC_XylS_family_regulators"/>
</dbReference>
<evidence type="ECO:0000313" key="5">
    <source>
        <dbReference type="EMBL" id="MDY0871583.1"/>
    </source>
</evidence>
<dbReference type="SMART" id="SM00342">
    <property type="entry name" value="HTH_ARAC"/>
    <property type="match status" value="1"/>
</dbReference>
<comment type="caution">
    <text evidence="5">The sequence shown here is derived from an EMBL/GenBank/DDBJ whole genome shotgun (WGS) entry which is preliminary data.</text>
</comment>
<dbReference type="RefSeq" id="WP_320500013.1">
    <property type="nucleotide sequence ID" value="NZ_JAXCLX010000001.1"/>
</dbReference>
<accession>A0ABU5DWA1</accession>
<keyword evidence="3" id="KW-0804">Transcription</keyword>
<proteinExistence type="predicted"/>
<dbReference type="EMBL" id="JAXCLX010000001">
    <property type="protein sequence ID" value="MDY0871583.1"/>
    <property type="molecule type" value="Genomic_DNA"/>
</dbReference>
<feature type="domain" description="HTH araC/xylS-type" evidence="4">
    <location>
        <begin position="206"/>
        <end position="304"/>
    </location>
</feature>
<dbReference type="SUPFAM" id="SSF46689">
    <property type="entry name" value="Homeodomain-like"/>
    <property type="match status" value="2"/>
</dbReference>
<evidence type="ECO:0000256" key="3">
    <source>
        <dbReference type="ARBA" id="ARBA00023163"/>
    </source>
</evidence>
<protein>
    <submittedName>
        <fullName evidence="5">AraC family transcriptional regulator</fullName>
    </submittedName>
</protein>